<evidence type="ECO:0000313" key="2">
    <source>
        <dbReference type="EMBL" id="MTH30293.1"/>
    </source>
</evidence>
<dbReference type="RefSeq" id="WP_155036279.1">
    <property type="nucleotide sequence ID" value="NZ_JBHTIG010000019.1"/>
</dbReference>
<accession>A0A7K1GPG3</accession>
<name>A0A7K1GPG3_9FLAO</name>
<protein>
    <recommendedName>
        <fullName evidence="4">DUF4625 domain-containing protein</fullName>
    </recommendedName>
</protein>
<dbReference type="Proteomes" id="UP000488936">
    <property type="component" value="Unassembled WGS sequence"/>
</dbReference>
<dbReference type="AlphaFoldDB" id="A0A7K1GPG3"/>
<dbReference type="OrthoDB" id="978436at2"/>
<proteinExistence type="predicted"/>
<keyword evidence="3" id="KW-1185">Reference proteome</keyword>
<reference evidence="2 3" key="1">
    <citation type="journal article" date="2006" name="Int. J. Syst. Evol. Microbiol.">
        <title>Myroides pelagicus sp. nov., isolated from seawater in Thailand.</title>
        <authorList>
            <person name="Yoon J."/>
            <person name="Maneerat S."/>
            <person name="Kawai F."/>
            <person name="Yokota A."/>
        </authorList>
    </citation>
    <scope>NUCLEOTIDE SEQUENCE [LARGE SCALE GENOMIC DNA]</scope>
    <source>
        <strain evidence="2 3">SM1T</strain>
    </source>
</reference>
<organism evidence="2 3">
    <name type="scientific">Myroides pelagicus</name>
    <dbReference type="NCBI Taxonomy" id="270914"/>
    <lineage>
        <taxon>Bacteria</taxon>
        <taxon>Pseudomonadati</taxon>
        <taxon>Bacteroidota</taxon>
        <taxon>Flavobacteriia</taxon>
        <taxon>Flavobacteriales</taxon>
        <taxon>Flavobacteriaceae</taxon>
        <taxon>Myroides</taxon>
    </lineage>
</organism>
<dbReference type="EMBL" id="WMJY01000022">
    <property type="protein sequence ID" value="MTH30293.1"/>
    <property type="molecule type" value="Genomic_DNA"/>
</dbReference>
<dbReference type="PROSITE" id="PS51257">
    <property type="entry name" value="PROKAR_LIPOPROTEIN"/>
    <property type="match status" value="1"/>
</dbReference>
<keyword evidence="1" id="KW-0732">Signal</keyword>
<gene>
    <name evidence="2" type="ORF">GJV77_10330</name>
</gene>
<feature type="signal peptide" evidence="1">
    <location>
        <begin position="1"/>
        <end position="19"/>
    </location>
</feature>
<feature type="chain" id="PRO_5029717246" description="DUF4625 domain-containing protein" evidence="1">
    <location>
        <begin position="20"/>
        <end position="387"/>
    </location>
</feature>
<comment type="caution">
    <text evidence="2">The sequence shown here is derived from an EMBL/GenBank/DDBJ whole genome shotgun (WGS) entry which is preliminary data.</text>
</comment>
<evidence type="ECO:0000256" key="1">
    <source>
        <dbReference type="SAM" id="SignalP"/>
    </source>
</evidence>
<evidence type="ECO:0000313" key="3">
    <source>
        <dbReference type="Proteomes" id="UP000488936"/>
    </source>
</evidence>
<sequence>MIKTHWLVSSLLLALTLGACTSSNDTQHQQSEVAIQKISIDKLSIGLNNNKQATPNTPLPIQAKINSKSKIKKVTIRLKKDNTTIWENNYTDIQDQLNTSLPFDQLQSKISPNSKLAIEITASDKNNTSISIVEQIDYLDFVIKGVSLNTIYAEEVLNNKIFINSTSSYLNYQNLDYSGELQKVRYYFENPNNKQASFYLDTKVSDFEKDTQKQINIYLEKQLLESNEKIKPGDYHLYIEVTKDDKTYSPVLIQENVSINAPKTQYETTDVIFSATPNYDNSLDRNKFFFDNKRLTFLIKGLKNIYTKNQDIEIIAVRLIENNPTSKPHSILVNFIYGYMDASMVLPENQFHGRSNKDIPAYNAYIDIIYSNGYSEAIYVGEITKYN</sequence>
<evidence type="ECO:0008006" key="4">
    <source>
        <dbReference type="Google" id="ProtNLM"/>
    </source>
</evidence>